<protein>
    <submittedName>
        <fullName evidence="1">Uncharacterized protein</fullName>
    </submittedName>
</protein>
<sequence>MKDFKYSIGTNCCKAVVLIVSDKEDTASLEIGKRTIAIDLDRASIQQYTSRP</sequence>
<name>A0A2X2IWR9_SPHMU</name>
<reference evidence="1 2" key="1">
    <citation type="submission" date="2018-06" db="EMBL/GenBank/DDBJ databases">
        <authorList>
            <consortium name="Pathogen Informatics"/>
            <person name="Doyle S."/>
        </authorList>
    </citation>
    <scope>NUCLEOTIDE SEQUENCE [LARGE SCALE GENOMIC DNA]</scope>
    <source>
        <strain evidence="1 2">NCTC11343</strain>
    </source>
</reference>
<accession>A0A2X2IWR9</accession>
<gene>
    <name evidence="1" type="ORF">NCTC11343_02328</name>
</gene>
<dbReference type="AlphaFoldDB" id="A0A2X2IWR9"/>
<evidence type="ECO:0000313" key="1">
    <source>
        <dbReference type="EMBL" id="SPZ85764.1"/>
    </source>
</evidence>
<evidence type="ECO:0000313" key="2">
    <source>
        <dbReference type="Proteomes" id="UP000251241"/>
    </source>
</evidence>
<dbReference type="Proteomes" id="UP000251241">
    <property type="component" value="Unassembled WGS sequence"/>
</dbReference>
<dbReference type="EMBL" id="UAUU01000008">
    <property type="protein sequence ID" value="SPZ85764.1"/>
    <property type="molecule type" value="Genomic_DNA"/>
</dbReference>
<organism evidence="1 2">
    <name type="scientific">Sphingobacterium multivorum</name>
    <dbReference type="NCBI Taxonomy" id="28454"/>
    <lineage>
        <taxon>Bacteria</taxon>
        <taxon>Pseudomonadati</taxon>
        <taxon>Bacteroidota</taxon>
        <taxon>Sphingobacteriia</taxon>
        <taxon>Sphingobacteriales</taxon>
        <taxon>Sphingobacteriaceae</taxon>
        <taxon>Sphingobacterium</taxon>
    </lineage>
</organism>
<proteinExistence type="predicted"/>